<dbReference type="SUPFAM" id="SSF55729">
    <property type="entry name" value="Acyl-CoA N-acyltransferases (Nat)"/>
    <property type="match status" value="1"/>
</dbReference>
<dbReference type="NCBIfam" id="NF002346">
    <property type="entry name" value="PRK01305.2-3"/>
    <property type="match status" value="1"/>
</dbReference>
<dbReference type="PIRSF" id="PIRSF037208">
    <property type="entry name" value="ATE_pro_prd"/>
    <property type="match status" value="1"/>
</dbReference>
<keyword evidence="8" id="KW-1185">Reference proteome</keyword>
<dbReference type="PANTHER" id="PTHR21367:SF1">
    <property type="entry name" value="ARGINYL-TRNA--PROTEIN TRANSFERASE 1"/>
    <property type="match status" value="1"/>
</dbReference>
<evidence type="ECO:0000259" key="5">
    <source>
        <dbReference type="Pfam" id="PF04376"/>
    </source>
</evidence>
<dbReference type="InterPro" id="IPR016181">
    <property type="entry name" value="Acyl_CoA_acyltransferase"/>
</dbReference>
<evidence type="ECO:0000313" key="8">
    <source>
        <dbReference type="Proteomes" id="UP001500359"/>
    </source>
</evidence>
<dbReference type="InterPro" id="IPR030700">
    <property type="entry name" value="N-end_Aminoacyl_Trfase"/>
</dbReference>
<evidence type="ECO:0000256" key="3">
    <source>
        <dbReference type="ARBA" id="ARBA00023315"/>
    </source>
</evidence>
<comment type="subcellular location">
    <subcellularLocation>
        <location evidence="4">Cytoplasm</location>
    </subcellularLocation>
</comment>
<evidence type="ECO:0000256" key="1">
    <source>
        <dbReference type="ARBA" id="ARBA00022490"/>
    </source>
</evidence>
<organism evidence="7 8">
    <name type="scientific">Aliiglaciecola litoralis</name>
    <dbReference type="NCBI Taxonomy" id="582857"/>
    <lineage>
        <taxon>Bacteria</taxon>
        <taxon>Pseudomonadati</taxon>
        <taxon>Pseudomonadota</taxon>
        <taxon>Gammaproteobacteria</taxon>
        <taxon>Alteromonadales</taxon>
        <taxon>Alteromonadaceae</taxon>
        <taxon>Aliiglaciecola</taxon>
    </lineage>
</organism>
<evidence type="ECO:0000313" key="7">
    <source>
        <dbReference type="EMBL" id="GAA0852588.1"/>
    </source>
</evidence>
<evidence type="ECO:0000256" key="4">
    <source>
        <dbReference type="HAMAP-Rule" id="MF_00689"/>
    </source>
</evidence>
<dbReference type="Pfam" id="PF04376">
    <property type="entry name" value="ATE_N"/>
    <property type="match status" value="1"/>
</dbReference>
<evidence type="ECO:0000256" key="2">
    <source>
        <dbReference type="ARBA" id="ARBA00022679"/>
    </source>
</evidence>
<dbReference type="Proteomes" id="UP001500359">
    <property type="component" value="Unassembled WGS sequence"/>
</dbReference>
<keyword evidence="2 4" id="KW-0808">Transferase</keyword>
<feature type="domain" description="N-end aminoacyl transferase N-terminal" evidence="5">
    <location>
        <begin position="12"/>
        <end position="82"/>
    </location>
</feature>
<sequence>MNMKFGITQAFDCSYLDNQQEQLLVFVGESNQCSASQYNLLLDAGFRRSGDQVYRPHCANCNACHSIRVISNQFTPSKSQRRIINKNQDIQVFTSTTDKPEYFPIYQSYINQRHQNGSMFPASRHQYDGFINCDWLDSLFIEFYHDDKLIGVAVTDVLPDALSALYTFFLPEYEHRSLGIYAIIQQIEQAKQQNKPFLYLGYQIDACQKMRYKANFYPHQRFINLKWQLISKKTR</sequence>
<dbReference type="NCBIfam" id="NF002342">
    <property type="entry name" value="PRK01305.1-3"/>
    <property type="match status" value="1"/>
</dbReference>
<dbReference type="EC" id="2.3.2.29" evidence="4"/>
<dbReference type="PANTHER" id="PTHR21367">
    <property type="entry name" value="ARGININE-TRNA-PROTEIN TRANSFERASE 1"/>
    <property type="match status" value="1"/>
</dbReference>
<keyword evidence="3 4" id="KW-0012">Acyltransferase</keyword>
<keyword evidence="1 4" id="KW-0963">Cytoplasm</keyword>
<dbReference type="NCBIfam" id="NF002345">
    <property type="entry name" value="PRK01305.2-2"/>
    <property type="match status" value="1"/>
</dbReference>
<protein>
    <recommendedName>
        <fullName evidence="4">Aspartate/glutamate leucyltransferase</fullName>
        <ecNumber evidence="4">2.3.2.29</ecNumber>
    </recommendedName>
</protein>
<feature type="domain" description="N-end rule aminoacyl transferase C-terminal" evidence="6">
    <location>
        <begin position="101"/>
        <end position="221"/>
    </location>
</feature>
<comment type="caution">
    <text evidence="7">The sequence shown here is derived from an EMBL/GenBank/DDBJ whole genome shotgun (WGS) entry which is preliminary data.</text>
</comment>
<accession>A0ABN1LCQ4</accession>
<comment type="function">
    <text evidence="4">Functions in the N-end rule pathway of protein degradation where it conjugates Leu from its aminoacyl-tRNA to the N-termini of proteins containing an N-terminal aspartate or glutamate.</text>
</comment>
<dbReference type="EMBL" id="BAAAFD010000001">
    <property type="protein sequence ID" value="GAA0852588.1"/>
    <property type="molecule type" value="Genomic_DNA"/>
</dbReference>
<gene>
    <name evidence="4" type="primary">bpt</name>
    <name evidence="7" type="ORF">GCM10009114_02980</name>
</gene>
<dbReference type="InterPro" id="IPR017138">
    <property type="entry name" value="Asp_Glu_LeuTrfase"/>
</dbReference>
<dbReference type="Pfam" id="PF04377">
    <property type="entry name" value="ATE_C"/>
    <property type="match status" value="1"/>
</dbReference>
<reference evidence="7 8" key="1">
    <citation type="journal article" date="2019" name="Int. J. Syst. Evol. Microbiol.">
        <title>The Global Catalogue of Microorganisms (GCM) 10K type strain sequencing project: providing services to taxonomists for standard genome sequencing and annotation.</title>
        <authorList>
            <consortium name="The Broad Institute Genomics Platform"/>
            <consortium name="The Broad Institute Genome Sequencing Center for Infectious Disease"/>
            <person name="Wu L."/>
            <person name="Ma J."/>
        </authorList>
    </citation>
    <scope>NUCLEOTIDE SEQUENCE [LARGE SCALE GENOMIC DNA]</scope>
    <source>
        <strain evidence="7 8">JCM 15896</strain>
    </source>
</reference>
<comment type="similarity">
    <text evidence="4">Belongs to the R-transferase family. Bpt subfamily.</text>
</comment>
<dbReference type="InterPro" id="IPR007472">
    <property type="entry name" value="N-end_Aminoacyl_Trfase_C"/>
</dbReference>
<dbReference type="HAMAP" id="MF_00689">
    <property type="entry name" value="Bpt"/>
    <property type="match status" value="1"/>
</dbReference>
<comment type="catalytic activity">
    <reaction evidence="4">
        <text>N-terminal L-aspartyl-[protein] + L-leucyl-tRNA(Leu) = N-terminal L-leucyl-L-aspartyl-[protein] + tRNA(Leu) + H(+)</text>
        <dbReference type="Rhea" id="RHEA:50420"/>
        <dbReference type="Rhea" id="RHEA-COMP:9613"/>
        <dbReference type="Rhea" id="RHEA-COMP:9622"/>
        <dbReference type="Rhea" id="RHEA-COMP:12669"/>
        <dbReference type="Rhea" id="RHEA-COMP:12674"/>
        <dbReference type="ChEBI" id="CHEBI:15378"/>
        <dbReference type="ChEBI" id="CHEBI:64720"/>
        <dbReference type="ChEBI" id="CHEBI:78442"/>
        <dbReference type="ChEBI" id="CHEBI:78494"/>
        <dbReference type="ChEBI" id="CHEBI:133042"/>
        <dbReference type="EC" id="2.3.2.29"/>
    </reaction>
</comment>
<name>A0ABN1LCQ4_9ALTE</name>
<evidence type="ECO:0000259" key="6">
    <source>
        <dbReference type="Pfam" id="PF04377"/>
    </source>
</evidence>
<dbReference type="InterPro" id="IPR007471">
    <property type="entry name" value="N-end_Aminoacyl_Trfase_N"/>
</dbReference>
<proteinExistence type="inferred from homology"/>
<comment type="catalytic activity">
    <reaction evidence="4">
        <text>N-terminal L-glutamyl-[protein] + L-leucyl-tRNA(Leu) = N-terminal L-leucyl-L-glutamyl-[protein] + tRNA(Leu) + H(+)</text>
        <dbReference type="Rhea" id="RHEA:50412"/>
        <dbReference type="Rhea" id="RHEA-COMP:9613"/>
        <dbReference type="Rhea" id="RHEA-COMP:9622"/>
        <dbReference type="Rhea" id="RHEA-COMP:12664"/>
        <dbReference type="Rhea" id="RHEA-COMP:12668"/>
        <dbReference type="ChEBI" id="CHEBI:15378"/>
        <dbReference type="ChEBI" id="CHEBI:64721"/>
        <dbReference type="ChEBI" id="CHEBI:78442"/>
        <dbReference type="ChEBI" id="CHEBI:78494"/>
        <dbReference type="ChEBI" id="CHEBI:133041"/>
        <dbReference type="EC" id="2.3.2.29"/>
    </reaction>
</comment>
<dbReference type="NCBIfam" id="NF002341">
    <property type="entry name" value="PRK01305.1-1"/>
    <property type="match status" value="1"/>
</dbReference>